<keyword evidence="4" id="KW-0804">Transcription</keyword>
<reference evidence="7" key="1">
    <citation type="journal article" date="2019" name="Int. J. Syst. Evol. Microbiol.">
        <title>The Global Catalogue of Microorganisms (GCM) 10K type strain sequencing project: providing services to taxonomists for standard genome sequencing and annotation.</title>
        <authorList>
            <consortium name="The Broad Institute Genomics Platform"/>
            <consortium name="The Broad Institute Genome Sequencing Center for Infectious Disease"/>
            <person name="Wu L."/>
            <person name="Ma J."/>
        </authorList>
    </citation>
    <scope>NUCLEOTIDE SEQUENCE [LARGE SCALE GENOMIC DNA]</scope>
    <source>
        <strain evidence="7">CCUG 52478</strain>
    </source>
</reference>
<dbReference type="CDD" id="cd08414">
    <property type="entry name" value="PBP2_LTTR_aromatics_like"/>
    <property type="match status" value="1"/>
</dbReference>
<dbReference type="PANTHER" id="PTHR30346:SF0">
    <property type="entry name" value="HCA OPERON TRANSCRIPTIONAL ACTIVATOR HCAR"/>
    <property type="match status" value="1"/>
</dbReference>
<evidence type="ECO:0000313" key="6">
    <source>
        <dbReference type="EMBL" id="MFD1249927.1"/>
    </source>
</evidence>
<dbReference type="Pfam" id="PF03466">
    <property type="entry name" value="LysR_substrate"/>
    <property type="match status" value="1"/>
</dbReference>
<dbReference type="EMBL" id="JBHTLX010000023">
    <property type="protein sequence ID" value="MFD1249927.1"/>
    <property type="molecule type" value="Genomic_DNA"/>
</dbReference>
<dbReference type="PANTHER" id="PTHR30346">
    <property type="entry name" value="TRANSCRIPTIONAL DUAL REGULATOR HCAR-RELATED"/>
    <property type="match status" value="1"/>
</dbReference>
<dbReference type="InterPro" id="IPR036390">
    <property type="entry name" value="WH_DNA-bd_sf"/>
</dbReference>
<evidence type="ECO:0000256" key="2">
    <source>
        <dbReference type="ARBA" id="ARBA00023015"/>
    </source>
</evidence>
<dbReference type="PROSITE" id="PS50931">
    <property type="entry name" value="HTH_LYSR"/>
    <property type="match status" value="1"/>
</dbReference>
<evidence type="ECO:0000256" key="1">
    <source>
        <dbReference type="ARBA" id="ARBA00009437"/>
    </source>
</evidence>
<dbReference type="Proteomes" id="UP001597229">
    <property type="component" value="Unassembled WGS sequence"/>
</dbReference>
<dbReference type="PRINTS" id="PR00039">
    <property type="entry name" value="HTHLYSR"/>
</dbReference>
<dbReference type="SUPFAM" id="SSF53850">
    <property type="entry name" value="Periplasmic binding protein-like II"/>
    <property type="match status" value="1"/>
</dbReference>
<accession>A0ABW3W3R5</accession>
<dbReference type="Pfam" id="PF00126">
    <property type="entry name" value="HTH_1"/>
    <property type="match status" value="1"/>
</dbReference>
<dbReference type="InterPro" id="IPR036388">
    <property type="entry name" value="WH-like_DNA-bd_sf"/>
</dbReference>
<dbReference type="RefSeq" id="WP_367921106.1">
    <property type="nucleotide sequence ID" value="NZ_BAABAC010000040.1"/>
</dbReference>
<evidence type="ECO:0000256" key="4">
    <source>
        <dbReference type="ARBA" id="ARBA00023163"/>
    </source>
</evidence>
<keyword evidence="2" id="KW-0805">Transcription regulation</keyword>
<feature type="domain" description="HTH lysR-type" evidence="5">
    <location>
        <begin position="4"/>
        <end position="61"/>
    </location>
</feature>
<evidence type="ECO:0000313" key="7">
    <source>
        <dbReference type="Proteomes" id="UP001597229"/>
    </source>
</evidence>
<evidence type="ECO:0000259" key="5">
    <source>
        <dbReference type="PROSITE" id="PS50931"/>
    </source>
</evidence>
<protein>
    <submittedName>
        <fullName evidence="6">LysR family transcriptional regulator</fullName>
    </submittedName>
</protein>
<organism evidence="6 7">
    <name type="scientific">Nocardioides ginsengisoli</name>
    <dbReference type="NCBI Taxonomy" id="363868"/>
    <lineage>
        <taxon>Bacteria</taxon>
        <taxon>Bacillati</taxon>
        <taxon>Actinomycetota</taxon>
        <taxon>Actinomycetes</taxon>
        <taxon>Propionibacteriales</taxon>
        <taxon>Nocardioidaceae</taxon>
        <taxon>Nocardioides</taxon>
    </lineage>
</organism>
<gene>
    <name evidence="6" type="ORF">ACFQ3F_19175</name>
</gene>
<keyword evidence="3" id="KW-0238">DNA-binding</keyword>
<proteinExistence type="inferred from homology"/>
<dbReference type="Gene3D" id="1.10.10.10">
    <property type="entry name" value="Winged helix-like DNA-binding domain superfamily/Winged helix DNA-binding domain"/>
    <property type="match status" value="1"/>
</dbReference>
<keyword evidence="7" id="KW-1185">Reference proteome</keyword>
<dbReference type="InterPro" id="IPR000847">
    <property type="entry name" value="LysR_HTH_N"/>
</dbReference>
<comment type="caution">
    <text evidence="6">The sequence shown here is derived from an EMBL/GenBank/DDBJ whole genome shotgun (WGS) entry which is preliminary data.</text>
</comment>
<dbReference type="InterPro" id="IPR005119">
    <property type="entry name" value="LysR_subst-bd"/>
</dbReference>
<evidence type="ECO:0000256" key="3">
    <source>
        <dbReference type="ARBA" id="ARBA00023125"/>
    </source>
</evidence>
<dbReference type="SUPFAM" id="SSF46785">
    <property type="entry name" value="Winged helix' DNA-binding domain"/>
    <property type="match status" value="1"/>
</dbReference>
<comment type="similarity">
    <text evidence="1">Belongs to the LysR transcriptional regulatory family.</text>
</comment>
<dbReference type="Gene3D" id="3.40.190.10">
    <property type="entry name" value="Periplasmic binding protein-like II"/>
    <property type="match status" value="2"/>
</dbReference>
<sequence length="294" mass="31044">MDDVEVRELRTFLAAVDHGSFSAAARVLGTTQPTVSRTVARLEEVVGARLVERSTRALTLTASGSALVAHARRALDQVSAAVELARRAAHEPGRLVVAVKPDGDAGLLDAAVATFETPDRTVSLILGETETLADAVRTGRADVCLVAGPVDLADLDTDLVLSEPRYAVVPADHPLAGRDSIRRDDLADVPVLTWPDVSPALDRHYQGLLASEPARTVAAPGAATLADAIRLVELSRGVTLLPASVCARFAGRRVAVVPVDDLAPSELRIAWRPSSRDLTVAAFVRHVHARAAGR</sequence>
<name>A0ABW3W3R5_9ACTN</name>